<feature type="domain" description="PD-(D/E)XK endonuclease-like" evidence="1">
    <location>
        <begin position="3"/>
        <end position="248"/>
    </location>
</feature>
<name>A0A2M8KW24_9BACT</name>
<gene>
    <name evidence="2" type="ORF">COU90_04670</name>
</gene>
<comment type="caution">
    <text evidence="2">The sequence shown here is derived from an EMBL/GenBank/DDBJ whole genome shotgun (WGS) entry which is preliminary data.</text>
</comment>
<dbReference type="InterPro" id="IPR038726">
    <property type="entry name" value="PDDEXK_AddAB-type"/>
</dbReference>
<dbReference type="Gene3D" id="3.90.320.10">
    <property type="match status" value="1"/>
</dbReference>
<accession>A0A2M8KW24</accession>
<reference evidence="3" key="1">
    <citation type="submission" date="2017-09" db="EMBL/GenBank/DDBJ databases">
        <title>Depth-based differentiation of microbial function through sediment-hosted aquifers and enrichment of novel symbionts in the deep terrestrial subsurface.</title>
        <authorList>
            <person name="Probst A.J."/>
            <person name="Ladd B."/>
            <person name="Jarett J.K."/>
            <person name="Geller-Mcgrath D.E."/>
            <person name="Sieber C.M.K."/>
            <person name="Emerson J.B."/>
            <person name="Anantharaman K."/>
            <person name="Thomas B.C."/>
            <person name="Malmstrom R."/>
            <person name="Stieglmeier M."/>
            <person name="Klingl A."/>
            <person name="Woyke T."/>
            <person name="Ryan C.M."/>
            <person name="Banfield J.F."/>
        </authorList>
    </citation>
    <scope>NUCLEOTIDE SEQUENCE [LARGE SCALE GENOMIC DNA]</scope>
</reference>
<dbReference type="InterPro" id="IPR011604">
    <property type="entry name" value="PDDEXK-like_dom_sf"/>
</dbReference>
<dbReference type="Pfam" id="PF12705">
    <property type="entry name" value="PDDEXK_1"/>
    <property type="match status" value="1"/>
</dbReference>
<dbReference type="SUPFAM" id="SSF52980">
    <property type="entry name" value="Restriction endonuclease-like"/>
    <property type="match status" value="1"/>
</dbReference>
<dbReference type="InterPro" id="IPR011335">
    <property type="entry name" value="Restrct_endonuc-II-like"/>
</dbReference>
<dbReference type="AlphaFoldDB" id="A0A2M8KW24"/>
<protein>
    <recommendedName>
        <fullName evidence="1">PD-(D/E)XK endonuclease-like domain-containing protein</fullName>
    </recommendedName>
</protein>
<evidence type="ECO:0000313" key="2">
    <source>
        <dbReference type="EMBL" id="PJE64135.1"/>
    </source>
</evidence>
<evidence type="ECO:0000259" key="1">
    <source>
        <dbReference type="Pfam" id="PF12705"/>
    </source>
</evidence>
<dbReference type="Proteomes" id="UP000229098">
    <property type="component" value="Unassembled WGS sequence"/>
</dbReference>
<sequence>MRTSYSALETFKQCPQRYKFQNIERVREPKSKEAVFGTLVHSGLHYMFSKDPLFPTLDEVINHFRTAWQNADKLNITDAERKAYLDQGEHILKRFYEKNPPWNFNVADLESRFEVSIEDPKTNETHTLAGIMDRIDKPTDDTYEIIDYKTARKMKSQESLNDDLQLSLYYLGLTRRWPHINPDNIRLSLQYVKHNEKLTTTRKKEDLDHIKETVLETIRAIETSIKEDAFPAQPTPLCDWCGYKAICPAWKFLYTKKAVIEPPIEEILTEFFALKKQSTRTTKRIAELQTHIKTYMEKEGVTRVFGAEGIVAKKLQERFTYNFDKVKEILTAAGRMDIWELLLSPDEKVLKKIVKELPPQMKHDIEDTKELVKRFDVLTISTKVEEMEEGEVEET</sequence>
<proteinExistence type="predicted"/>
<organism evidence="2 3">
    <name type="scientific">Candidatus Ryanbacteria bacterium CG10_big_fil_rev_8_21_14_0_10_43_42</name>
    <dbReference type="NCBI Taxonomy" id="1974864"/>
    <lineage>
        <taxon>Bacteria</taxon>
        <taxon>Candidatus Ryaniibacteriota</taxon>
    </lineage>
</organism>
<evidence type="ECO:0000313" key="3">
    <source>
        <dbReference type="Proteomes" id="UP000229098"/>
    </source>
</evidence>
<dbReference type="EMBL" id="PFEF01000010">
    <property type="protein sequence ID" value="PJE64135.1"/>
    <property type="molecule type" value="Genomic_DNA"/>
</dbReference>